<organism evidence="1 2">
    <name type="scientific">Amphritea balenae</name>
    <dbReference type="NCBI Taxonomy" id="452629"/>
    <lineage>
        <taxon>Bacteria</taxon>
        <taxon>Pseudomonadati</taxon>
        <taxon>Pseudomonadota</taxon>
        <taxon>Gammaproteobacteria</taxon>
        <taxon>Oceanospirillales</taxon>
        <taxon>Oceanospirillaceae</taxon>
        <taxon>Amphritea</taxon>
    </lineage>
</organism>
<name>A0A3P1SWW1_9GAMM</name>
<comment type="caution">
    <text evidence="1">The sequence shown here is derived from an EMBL/GenBank/DDBJ whole genome shotgun (WGS) entry which is preliminary data.</text>
</comment>
<evidence type="ECO:0000313" key="1">
    <source>
        <dbReference type="EMBL" id="RRD01727.1"/>
    </source>
</evidence>
<keyword evidence="2" id="KW-1185">Reference proteome</keyword>
<protein>
    <submittedName>
        <fullName evidence="1">Uncharacterized protein</fullName>
    </submittedName>
</protein>
<evidence type="ECO:0000313" key="2">
    <source>
        <dbReference type="Proteomes" id="UP000267535"/>
    </source>
</evidence>
<sequence>MIMSLLSTLKSLFTPLPEGAIRYKGFTITATPEQDGGQFRISGVIRKKNQQHSFTLVDQVADRDLCVQHSQQKAKIFIDQKALSILS</sequence>
<dbReference type="AlphaFoldDB" id="A0A3P1SWW1"/>
<dbReference type="OrthoDB" id="9800971at2"/>
<dbReference type="EMBL" id="RQXV01000001">
    <property type="protein sequence ID" value="RRD01727.1"/>
    <property type="molecule type" value="Genomic_DNA"/>
</dbReference>
<gene>
    <name evidence="1" type="ORF">EHS89_04035</name>
</gene>
<dbReference type="InterPro" id="IPR018772">
    <property type="entry name" value="Transcription_activator_HlyU"/>
</dbReference>
<reference evidence="1 2" key="1">
    <citation type="submission" date="2018-11" db="EMBL/GenBank/DDBJ databases">
        <title>The draft genome sequence of Amphritea balenae JAMM 1525T.</title>
        <authorList>
            <person name="Fang Z."/>
            <person name="Zhang Y."/>
            <person name="Han X."/>
        </authorList>
    </citation>
    <scope>NUCLEOTIDE SEQUENCE [LARGE SCALE GENOMIC DNA]</scope>
    <source>
        <strain evidence="1 2">JAMM 1525</strain>
    </source>
</reference>
<dbReference type="Proteomes" id="UP000267535">
    <property type="component" value="Unassembled WGS sequence"/>
</dbReference>
<accession>A0A3P1SWW1</accession>
<dbReference type="Pfam" id="PF10115">
    <property type="entry name" value="HlyU"/>
    <property type="match status" value="1"/>
</dbReference>
<proteinExistence type="predicted"/>